<proteinExistence type="inferred from homology"/>
<dbReference type="GO" id="GO:1990527">
    <property type="term" value="C:Tec1p-Ste12p-Dig1p complex"/>
    <property type="evidence" value="ECO:0007669"/>
    <property type="project" value="TreeGrafter"/>
</dbReference>
<feature type="compositionally biased region" description="Basic and acidic residues" evidence="10">
    <location>
        <begin position="394"/>
        <end position="411"/>
    </location>
</feature>
<keyword evidence="3 9" id="KW-0863">Zinc-finger</keyword>
<name>A0A1C7MIV0_GRIFR</name>
<evidence type="ECO:0000256" key="1">
    <source>
        <dbReference type="ARBA" id="ARBA00004123"/>
    </source>
</evidence>
<feature type="compositionally biased region" description="Acidic residues" evidence="10">
    <location>
        <begin position="349"/>
        <end position="358"/>
    </location>
</feature>
<dbReference type="PROSITE" id="PS50157">
    <property type="entry name" value="ZINC_FINGER_C2H2_2"/>
    <property type="match status" value="2"/>
</dbReference>
<keyword evidence="13" id="KW-1185">Reference proteome</keyword>
<evidence type="ECO:0000313" key="13">
    <source>
        <dbReference type="Proteomes" id="UP000092993"/>
    </source>
</evidence>
<organism evidence="12 13">
    <name type="scientific">Grifola frondosa</name>
    <name type="common">Maitake</name>
    <name type="synonym">Polyporus frondosus</name>
    <dbReference type="NCBI Taxonomy" id="5627"/>
    <lineage>
        <taxon>Eukaryota</taxon>
        <taxon>Fungi</taxon>
        <taxon>Dikarya</taxon>
        <taxon>Basidiomycota</taxon>
        <taxon>Agaricomycotina</taxon>
        <taxon>Agaricomycetes</taxon>
        <taxon>Polyporales</taxon>
        <taxon>Grifolaceae</taxon>
        <taxon>Grifola</taxon>
    </lineage>
</organism>
<comment type="similarity">
    <text evidence="8">Belongs to the STE12 transcription factor family.</text>
</comment>
<evidence type="ECO:0000256" key="2">
    <source>
        <dbReference type="ARBA" id="ARBA00022723"/>
    </source>
</evidence>
<evidence type="ECO:0000313" key="12">
    <source>
        <dbReference type="EMBL" id="OBZ74944.1"/>
    </source>
</evidence>
<dbReference type="Gene3D" id="3.30.160.60">
    <property type="entry name" value="Classic Zinc Finger"/>
    <property type="match status" value="2"/>
</dbReference>
<dbReference type="Proteomes" id="UP000092993">
    <property type="component" value="Unassembled WGS sequence"/>
</dbReference>
<feature type="compositionally biased region" description="Polar residues" evidence="10">
    <location>
        <begin position="52"/>
        <end position="76"/>
    </location>
</feature>
<evidence type="ECO:0000256" key="7">
    <source>
        <dbReference type="ARBA" id="ARBA00023242"/>
    </source>
</evidence>
<feature type="region of interest" description="Disordered" evidence="10">
    <location>
        <begin position="338"/>
        <end position="411"/>
    </location>
</feature>
<dbReference type="PANTHER" id="PTHR47427">
    <property type="entry name" value="PROTEIN STE12"/>
    <property type="match status" value="1"/>
</dbReference>
<dbReference type="GO" id="GO:0003700">
    <property type="term" value="F:DNA-binding transcription factor activity"/>
    <property type="evidence" value="ECO:0007669"/>
    <property type="project" value="InterPro"/>
</dbReference>
<keyword evidence="6" id="KW-0804">Transcription</keyword>
<dbReference type="STRING" id="5627.A0A1C7MIV0"/>
<evidence type="ECO:0000256" key="4">
    <source>
        <dbReference type="ARBA" id="ARBA00022833"/>
    </source>
</evidence>
<protein>
    <submittedName>
        <fullName evidence="12">Transcription factor steA</fullName>
    </submittedName>
</protein>
<dbReference type="PANTHER" id="PTHR47427:SF1">
    <property type="entry name" value="PROTEIN STE12"/>
    <property type="match status" value="1"/>
</dbReference>
<dbReference type="Pfam" id="PF00096">
    <property type="entry name" value="zf-C2H2"/>
    <property type="match status" value="2"/>
</dbReference>
<feature type="compositionally biased region" description="Basic and acidic residues" evidence="10">
    <location>
        <begin position="78"/>
        <end position="87"/>
    </location>
</feature>
<dbReference type="InterPro" id="IPR036236">
    <property type="entry name" value="Znf_C2H2_sf"/>
</dbReference>
<evidence type="ECO:0000256" key="10">
    <source>
        <dbReference type="SAM" id="MobiDB-lite"/>
    </source>
</evidence>
<evidence type="ECO:0000256" key="9">
    <source>
        <dbReference type="PROSITE-ProRule" id="PRU00042"/>
    </source>
</evidence>
<evidence type="ECO:0000259" key="11">
    <source>
        <dbReference type="PROSITE" id="PS50157"/>
    </source>
</evidence>
<dbReference type="GO" id="GO:1990526">
    <property type="term" value="C:Ste12p-Dig1p-Dig2p complex"/>
    <property type="evidence" value="ECO:0007669"/>
    <property type="project" value="TreeGrafter"/>
</dbReference>
<dbReference type="InterPro" id="IPR003120">
    <property type="entry name" value="Ste12"/>
</dbReference>
<dbReference type="GO" id="GO:0005634">
    <property type="term" value="C:nucleus"/>
    <property type="evidence" value="ECO:0007669"/>
    <property type="project" value="UniProtKB-SubCell"/>
</dbReference>
<dbReference type="InterPro" id="IPR052127">
    <property type="entry name" value="STE12_transcription_factor"/>
</dbReference>
<dbReference type="GO" id="GO:0008270">
    <property type="term" value="F:zinc ion binding"/>
    <property type="evidence" value="ECO:0007669"/>
    <property type="project" value="UniProtKB-KW"/>
</dbReference>
<dbReference type="InterPro" id="IPR013087">
    <property type="entry name" value="Znf_C2H2_type"/>
</dbReference>
<keyword evidence="5" id="KW-0805">Transcription regulation</keyword>
<feature type="domain" description="C2H2-type" evidence="11">
    <location>
        <begin position="593"/>
        <end position="620"/>
    </location>
</feature>
<comment type="subcellular location">
    <subcellularLocation>
        <location evidence="1">Nucleus</location>
    </subcellularLocation>
</comment>
<dbReference type="EMBL" id="LUGG01000005">
    <property type="protein sequence ID" value="OBZ74944.1"/>
    <property type="molecule type" value="Genomic_DNA"/>
</dbReference>
<dbReference type="SMART" id="SM00355">
    <property type="entry name" value="ZnF_C2H2"/>
    <property type="match status" value="2"/>
</dbReference>
<gene>
    <name evidence="12" type="primary">steA</name>
    <name evidence="12" type="ORF">A0H81_05226</name>
</gene>
<reference evidence="12 13" key="1">
    <citation type="submission" date="2016-03" db="EMBL/GenBank/DDBJ databases">
        <title>Whole genome sequencing of Grifola frondosa 9006-11.</title>
        <authorList>
            <person name="Min B."/>
            <person name="Park H."/>
            <person name="Kim J.-G."/>
            <person name="Cho H."/>
            <person name="Oh Y.-L."/>
            <person name="Kong W.-S."/>
            <person name="Choi I.-G."/>
        </authorList>
    </citation>
    <scope>NUCLEOTIDE SEQUENCE [LARGE SCALE GENOMIC DNA]</scope>
    <source>
        <strain evidence="12 13">9006-11</strain>
    </source>
</reference>
<accession>A0A1C7MIV0</accession>
<evidence type="ECO:0000256" key="8">
    <source>
        <dbReference type="ARBA" id="ARBA00024345"/>
    </source>
</evidence>
<keyword evidence="7" id="KW-0539">Nucleus</keyword>
<dbReference type="FunFam" id="3.30.160.60:FF:002343">
    <property type="entry name" value="Zinc finger protein 33A"/>
    <property type="match status" value="1"/>
</dbReference>
<dbReference type="SUPFAM" id="SSF57667">
    <property type="entry name" value="beta-beta-alpha zinc fingers"/>
    <property type="match status" value="1"/>
</dbReference>
<feature type="region of interest" description="Disordered" evidence="10">
    <location>
        <begin position="44"/>
        <end position="109"/>
    </location>
</feature>
<evidence type="ECO:0000256" key="3">
    <source>
        <dbReference type="ARBA" id="ARBA00022771"/>
    </source>
</evidence>
<sequence length="890" mass="98262">MDSLVSQHPPHHQFLLDQSPYPGPLRLVLYSFLTPRLPPQTALCSLPEHPHLQSQPRFDPSASSIGTSLQIHTSTPAAHEHDPDEQTAHPSRNQSEKQPAHQQPAHQQSIVDSLTEGAGPYGGLTRPLTLQERELLAHLDRLKFFLATAPSRWSTDAPMSDVPVGHPNSAHPALNRFLLPNQEYVSCVLWGGLYHITGTDIVRALVFRFEAFGRPVRNMKKFEEGVFSDLRNLKPGVDACLEEPKSPFLDLLFKYQCIRTQKKQKVFYWFSVPHDRLFLDALERDLKREKMGFESTTVVTGEPAQSFTYDPKRSLYEQFSKAHGSVEGEGELEAAVRRADEARAASEDGSSEEVDELASSDAGEGARGGSPTYKQRRKKLTKARKSPTAPPADADERRVPEPQVDRFGRDTTRLSAAEMFRAQARGEFGTQSNPDLVASQRERQRRAMEAQAQVALAQGRLPYLTGLTGPGVSGLPSTSSMQQQQMQYPQRACTPHLQARSLPMGFAPDRPHMEQRHTYPLAEYAPAPARSNTDPYFAQQQQQQGPMNTGWTPTGEVARTKAFVCPLFSCGRMFKRMEHLKRHLRTHTLERPFQCARCRKRFSRSDNLAQHERTHMRVRADAEAEDDGMEMEGLEMEEEEELVLARGLGYGGVASVRMCEVEVQGCVHDVPGDEEGLVLPGGAEIYYDAAQLVRASPEASPYLADASPGAQWASTRLGASYHGALGEYVTSISAPAHKATFDHAALYPPETQGAGPIRRHRSATPSVARYGEPIRRPFSAAVSDHGHGHGSRGYHPYAAAAAGVGLPYGLQEQMRQMFVEPEVGVGYEGQGQVGYAGMYGQQGFEGQGQQGQEEVGVEDVYAQVVAAQYVPAMGAGYYPSIAQGNPHHSM</sequence>
<dbReference type="AlphaFoldDB" id="A0A1C7MIV0"/>
<dbReference type="SMART" id="SM00424">
    <property type="entry name" value="STE"/>
    <property type="match status" value="1"/>
</dbReference>
<evidence type="ECO:0000256" key="5">
    <source>
        <dbReference type="ARBA" id="ARBA00023015"/>
    </source>
</evidence>
<keyword evidence="2" id="KW-0479">Metal-binding</keyword>
<feature type="domain" description="C2H2-type" evidence="11">
    <location>
        <begin position="563"/>
        <end position="592"/>
    </location>
</feature>
<evidence type="ECO:0000256" key="6">
    <source>
        <dbReference type="ARBA" id="ARBA00023163"/>
    </source>
</evidence>
<dbReference type="PROSITE" id="PS00028">
    <property type="entry name" value="ZINC_FINGER_C2H2_1"/>
    <property type="match status" value="2"/>
</dbReference>
<dbReference type="OrthoDB" id="1095242at2759"/>
<dbReference type="Pfam" id="PF02200">
    <property type="entry name" value="STE"/>
    <property type="match status" value="1"/>
</dbReference>
<keyword evidence="4" id="KW-0862">Zinc</keyword>
<dbReference type="OMA" id="MCEVEVQ"/>
<comment type="caution">
    <text evidence="12">The sequence shown here is derived from an EMBL/GenBank/DDBJ whole genome shotgun (WGS) entry which is preliminary data.</text>
</comment>
<feature type="compositionally biased region" description="Basic residues" evidence="10">
    <location>
        <begin position="374"/>
        <end position="385"/>
    </location>
</feature>